<feature type="transmembrane region" description="Helical" evidence="9">
    <location>
        <begin position="892"/>
        <end position="911"/>
    </location>
</feature>
<feature type="transmembrane region" description="Helical" evidence="9">
    <location>
        <begin position="531"/>
        <end position="549"/>
    </location>
</feature>
<keyword evidence="7 9" id="KW-1133">Transmembrane helix</keyword>
<dbReference type="GO" id="GO:0005886">
    <property type="term" value="C:plasma membrane"/>
    <property type="evidence" value="ECO:0007669"/>
    <property type="project" value="UniProtKB-SubCell"/>
</dbReference>
<feature type="transmembrane region" description="Helical" evidence="9">
    <location>
        <begin position="866"/>
        <end position="885"/>
    </location>
</feature>
<evidence type="ECO:0000256" key="9">
    <source>
        <dbReference type="RuleBase" id="RU364070"/>
    </source>
</evidence>
<feature type="transmembrane region" description="Helical" evidence="9">
    <location>
        <begin position="391"/>
        <end position="412"/>
    </location>
</feature>
<dbReference type="EMBL" id="JXCQ01000055">
    <property type="protein sequence ID" value="KIR20118.1"/>
    <property type="molecule type" value="Genomic_DNA"/>
</dbReference>
<dbReference type="FunFam" id="1.20.1640.10:FF:000001">
    <property type="entry name" value="Efflux pump membrane transporter"/>
    <property type="match status" value="1"/>
</dbReference>
<evidence type="ECO:0000313" key="11">
    <source>
        <dbReference type="Proteomes" id="UP000032210"/>
    </source>
</evidence>
<dbReference type="PANTHER" id="PTHR32063:SF10">
    <property type="entry name" value="EFFLUX PUMP MEMBRANE TRANSPORTER"/>
    <property type="match status" value="1"/>
</dbReference>
<keyword evidence="5 9" id="KW-0997">Cell inner membrane</keyword>
<dbReference type="FunFam" id="3.30.70.1430:FF:000001">
    <property type="entry name" value="Efflux pump membrane transporter"/>
    <property type="match status" value="1"/>
</dbReference>
<comment type="caution">
    <text evidence="10">The sequence shown here is derived from an EMBL/GenBank/DDBJ whole genome shotgun (WGS) entry which is preliminary data.</text>
</comment>
<feature type="transmembrane region" description="Helical" evidence="9">
    <location>
        <begin position="998"/>
        <end position="1021"/>
    </location>
</feature>
<feature type="transmembrane region" description="Helical" evidence="9">
    <location>
        <begin position="433"/>
        <end position="457"/>
    </location>
</feature>
<organism evidence="10 11">
    <name type="scientific">Pseudomonas fluorescens</name>
    <dbReference type="NCBI Taxonomy" id="294"/>
    <lineage>
        <taxon>Bacteria</taxon>
        <taxon>Pseudomonadati</taxon>
        <taxon>Pseudomonadota</taxon>
        <taxon>Gammaproteobacteria</taxon>
        <taxon>Pseudomonadales</taxon>
        <taxon>Pseudomonadaceae</taxon>
        <taxon>Pseudomonas</taxon>
    </lineage>
</organism>
<dbReference type="PANTHER" id="PTHR32063">
    <property type="match status" value="1"/>
</dbReference>
<dbReference type="SUPFAM" id="SSF82693">
    <property type="entry name" value="Multidrug efflux transporter AcrB pore domain, PN1, PN2, PC1 and PC2 subdomains"/>
    <property type="match status" value="3"/>
</dbReference>
<dbReference type="NCBIfam" id="TIGR00915">
    <property type="entry name" value="2A0602"/>
    <property type="match status" value="1"/>
</dbReference>
<evidence type="ECO:0000256" key="6">
    <source>
        <dbReference type="ARBA" id="ARBA00022692"/>
    </source>
</evidence>
<dbReference type="Gene3D" id="3.30.70.1430">
    <property type="entry name" value="Multidrug efflux transporter AcrB pore domain"/>
    <property type="match status" value="2"/>
</dbReference>
<proteinExistence type="inferred from homology"/>
<evidence type="ECO:0000256" key="5">
    <source>
        <dbReference type="ARBA" id="ARBA00022519"/>
    </source>
</evidence>
<evidence type="ECO:0000256" key="2">
    <source>
        <dbReference type="ARBA" id="ARBA00010942"/>
    </source>
</evidence>
<keyword evidence="8 9" id="KW-0472">Membrane</keyword>
<evidence type="ECO:0000256" key="7">
    <source>
        <dbReference type="ARBA" id="ARBA00022989"/>
    </source>
</evidence>
<dbReference type="InterPro" id="IPR001036">
    <property type="entry name" value="Acrflvin-R"/>
</dbReference>
<sequence length="1041" mass="112057">MSLFFIDRPIMTWVLAILILLGGGVAATQLAIERFPDIAPPRVTVHASYPGASAETVERTVTAIIERELNGIPGLLSFSSRSMQGGSDISVLLNSGVDTKLAAIEVQNRVKRVEERLPESVRRQGVTVQQSSGSALLFVTLSADNQSLDSVQLGDLASSMVRPALLRVKGVGEVSLFSPEYAMRIWPDVHKLTAFDVTTGELMDAISVRNQRIPLGSIGAAPSPQDTALTAPLALEEDLNTPQDFGAIALKVNSDGSALRVSDVADVELGASNYDYPAFIDGRYCAAMSVRLAPGANALETTDGIAAVLKTLSTQLPPGVHFQTSFDNSTFVKLSIERVIYTLFEAMALVFLVMWLFMRSLRATLIPTMVVPIALAGTCAVIWALGFSINVLTLFGLVLAIGILVDDAIVVVENVERIMREERLPAREATIKAMGQISGAIMAITLVLTAVFIPMALLDGAVGTIYRQFSIALAVPMAFSAYLALTLTPALCAALLKPGAEVSAQRRTARFGAALSRNYLRALNGILRRPLRYLVVYCALAVILAFLYIKLPSGFLPAEDEGLFAVVVQLPTGSPQAETRKVIDEVQQYLMVDPNVSSVFAMQGFSYFGGGQNAAMVLPSLTDWSVRTRPDQQIEGILARFNKDFEGGALAHPQALIKAFGPPPIFALGNTAGVELKLQDRAGLGHTLLIEAKDRLLGLAAKSPVLAHASFSGQNDTSQIRVTIDRLKAESMGVDLGEINRTMETLYGSSYLGDFIHNNQVRNILVQAKGSDRQLPDSVLQARVRNKFGGMVPLEAFVSIRWDKGPSSIEHWNGFPSLSISAVPAPGYSTTQAMEEMARLISQLPIGFTYEWSGQSFQEQSSNRQMPLLFMLSILVVFLCLAGLYESWSTPLTVVLAIPMGVLGAVLAATARGLPSDLYFKVGLIAVIGLSAKNAILIVEVAQTLVKQGVDTHQALLSAARIRLRPIMMTSLAFMFGVLPLALAVGPGAASQHSMGTSVFGGMLSATALTLFVVPLLYSFIVRTRTRRFRRALSQKKTELA</sequence>
<dbReference type="SUPFAM" id="SSF82714">
    <property type="entry name" value="Multidrug efflux transporter AcrB TolC docking domain, DN and DC subdomains"/>
    <property type="match status" value="2"/>
</dbReference>
<feature type="transmembrane region" description="Helical" evidence="9">
    <location>
        <begin position="469"/>
        <end position="496"/>
    </location>
</feature>
<comment type="caution">
    <text evidence="9">Lacks conserved residue(s) required for the propagation of feature annotation.</text>
</comment>
<feature type="transmembrane region" description="Helical" evidence="9">
    <location>
        <begin position="923"/>
        <end position="946"/>
    </location>
</feature>
<dbReference type="InterPro" id="IPR004764">
    <property type="entry name" value="MdtF-like"/>
</dbReference>
<dbReference type="Gene3D" id="1.20.1640.10">
    <property type="entry name" value="Multidrug efflux transporter AcrB transmembrane domain"/>
    <property type="match status" value="2"/>
</dbReference>
<dbReference type="GO" id="GO:0009636">
    <property type="term" value="P:response to toxic substance"/>
    <property type="evidence" value="ECO:0007669"/>
    <property type="project" value="UniProtKB-ARBA"/>
</dbReference>
<dbReference type="Gene3D" id="3.30.2090.10">
    <property type="entry name" value="Multidrug efflux transporter AcrB TolC docking domain, DN and DC subdomains"/>
    <property type="match status" value="2"/>
</dbReference>
<evidence type="ECO:0000256" key="1">
    <source>
        <dbReference type="ARBA" id="ARBA00004429"/>
    </source>
</evidence>
<keyword evidence="3 9" id="KW-0813">Transport</keyword>
<dbReference type="Gene3D" id="3.30.70.1440">
    <property type="entry name" value="Multidrug efflux transporter AcrB pore domain"/>
    <property type="match status" value="1"/>
</dbReference>
<accession>A0A0D0SD33</accession>
<dbReference type="GO" id="GO:0042910">
    <property type="term" value="F:xenobiotic transmembrane transporter activity"/>
    <property type="evidence" value="ECO:0007669"/>
    <property type="project" value="TreeGrafter"/>
</dbReference>
<keyword evidence="4" id="KW-1003">Cell membrane</keyword>
<feature type="transmembrane region" description="Helical" evidence="9">
    <location>
        <begin position="365"/>
        <end position="385"/>
    </location>
</feature>
<dbReference type="PATRIC" id="fig|294.125.peg.4548"/>
<feature type="transmembrane region" description="Helical" evidence="9">
    <location>
        <begin position="339"/>
        <end position="358"/>
    </location>
</feature>
<feature type="transmembrane region" description="Helical" evidence="9">
    <location>
        <begin position="967"/>
        <end position="986"/>
    </location>
</feature>
<evidence type="ECO:0000313" key="10">
    <source>
        <dbReference type="EMBL" id="KIR20118.1"/>
    </source>
</evidence>
<dbReference type="Proteomes" id="UP000032210">
    <property type="component" value="Unassembled WGS sequence"/>
</dbReference>
<reference evidence="10 11" key="1">
    <citation type="submission" date="2015-01" db="EMBL/GenBank/DDBJ databases">
        <title>Genome sequence of the beneficial rhizobacterium Pseudomonas fluorescens 2-79.</title>
        <authorList>
            <person name="Thuermer A."/>
            <person name="Daniel R."/>
        </authorList>
    </citation>
    <scope>NUCLEOTIDE SEQUENCE [LARGE SCALE GENOMIC DNA]</scope>
    <source>
        <strain evidence="10 11">2-79</strain>
    </source>
</reference>
<dbReference type="SUPFAM" id="SSF82866">
    <property type="entry name" value="Multidrug efflux transporter AcrB transmembrane domain"/>
    <property type="match status" value="2"/>
</dbReference>
<dbReference type="Pfam" id="PF00873">
    <property type="entry name" value="ACR_tran"/>
    <property type="match status" value="1"/>
</dbReference>
<dbReference type="NCBIfam" id="NF000282">
    <property type="entry name" value="RND_permease_1"/>
    <property type="match status" value="1"/>
</dbReference>
<evidence type="ECO:0000256" key="4">
    <source>
        <dbReference type="ARBA" id="ARBA00022475"/>
    </source>
</evidence>
<protein>
    <recommendedName>
        <fullName evidence="9">Efflux pump membrane transporter</fullName>
    </recommendedName>
</protein>
<dbReference type="PRINTS" id="PR00702">
    <property type="entry name" value="ACRIFLAVINRP"/>
</dbReference>
<dbReference type="Gene3D" id="3.30.70.1320">
    <property type="entry name" value="Multidrug efflux transporter AcrB pore domain like"/>
    <property type="match status" value="1"/>
</dbReference>
<dbReference type="GO" id="GO:0015562">
    <property type="term" value="F:efflux transmembrane transporter activity"/>
    <property type="evidence" value="ECO:0007669"/>
    <property type="project" value="InterPro"/>
</dbReference>
<keyword evidence="6 9" id="KW-0812">Transmembrane</keyword>
<name>A0A0D0SD33_PSEFL</name>
<gene>
    <name evidence="10" type="primary">acrB</name>
    <name evidence="10" type="ORF">PFLU3_44360</name>
</gene>
<comment type="subcellular location">
    <subcellularLocation>
        <location evidence="1 9">Cell inner membrane</location>
        <topology evidence="1 9">Multi-pass membrane protein</topology>
    </subcellularLocation>
</comment>
<dbReference type="AlphaFoldDB" id="A0A0D0SD33"/>
<comment type="similarity">
    <text evidence="2 9">Belongs to the resistance-nodulation-cell division (RND) (TC 2.A.6) family.</text>
</comment>
<evidence type="ECO:0000256" key="8">
    <source>
        <dbReference type="ARBA" id="ARBA00023136"/>
    </source>
</evidence>
<dbReference type="RefSeq" id="WP_043050661.1">
    <property type="nucleotide sequence ID" value="NZ_JXCQ01000055.1"/>
</dbReference>
<evidence type="ECO:0000256" key="3">
    <source>
        <dbReference type="ARBA" id="ARBA00022448"/>
    </source>
</evidence>
<dbReference type="InterPro" id="IPR027463">
    <property type="entry name" value="AcrB_DN_DC_subdom"/>
</dbReference>